<organism evidence="2">
    <name type="scientific">marine metagenome</name>
    <dbReference type="NCBI Taxonomy" id="408172"/>
    <lineage>
        <taxon>unclassified sequences</taxon>
        <taxon>metagenomes</taxon>
        <taxon>ecological metagenomes</taxon>
    </lineage>
</organism>
<feature type="non-terminal residue" evidence="2">
    <location>
        <position position="44"/>
    </location>
</feature>
<evidence type="ECO:0000259" key="1">
    <source>
        <dbReference type="Pfam" id="PF07110"/>
    </source>
</evidence>
<proteinExistence type="predicted"/>
<evidence type="ECO:0000313" key="2">
    <source>
        <dbReference type="EMBL" id="SVB04422.1"/>
    </source>
</evidence>
<dbReference type="AlphaFoldDB" id="A0A382ATM2"/>
<sequence>MPKLIALICKKPEISEEDFHSYYEHKHVPLIQDLFPMLADYKRT</sequence>
<feature type="domain" description="EthD" evidence="1">
    <location>
        <begin position="11"/>
        <end position="36"/>
    </location>
</feature>
<dbReference type="Pfam" id="PF07110">
    <property type="entry name" value="EthD"/>
    <property type="match status" value="1"/>
</dbReference>
<dbReference type="SUPFAM" id="SSF54909">
    <property type="entry name" value="Dimeric alpha+beta barrel"/>
    <property type="match status" value="1"/>
</dbReference>
<dbReference type="GO" id="GO:0016491">
    <property type="term" value="F:oxidoreductase activity"/>
    <property type="evidence" value="ECO:0007669"/>
    <property type="project" value="InterPro"/>
</dbReference>
<gene>
    <name evidence="2" type="ORF">METZ01_LOCUS157276</name>
</gene>
<accession>A0A382ATM2</accession>
<name>A0A382ATM2_9ZZZZ</name>
<dbReference type="Gene3D" id="3.30.70.100">
    <property type="match status" value="1"/>
</dbReference>
<reference evidence="2" key="1">
    <citation type="submission" date="2018-05" db="EMBL/GenBank/DDBJ databases">
        <authorList>
            <person name="Lanie J.A."/>
            <person name="Ng W.-L."/>
            <person name="Kazmierczak K.M."/>
            <person name="Andrzejewski T.M."/>
            <person name="Davidsen T.M."/>
            <person name="Wayne K.J."/>
            <person name="Tettelin H."/>
            <person name="Glass J.I."/>
            <person name="Rusch D."/>
            <person name="Podicherti R."/>
            <person name="Tsui H.-C.T."/>
            <person name="Winkler M.E."/>
        </authorList>
    </citation>
    <scope>NUCLEOTIDE SEQUENCE</scope>
</reference>
<dbReference type="EMBL" id="UINC01026632">
    <property type="protein sequence ID" value="SVB04422.1"/>
    <property type="molecule type" value="Genomic_DNA"/>
</dbReference>
<protein>
    <recommendedName>
        <fullName evidence="1">EthD domain-containing protein</fullName>
    </recommendedName>
</protein>
<dbReference type="InterPro" id="IPR009799">
    <property type="entry name" value="EthD_dom"/>
</dbReference>
<dbReference type="InterPro" id="IPR011008">
    <property type="entry name" value="Dimeric_a/b-barrel"/>
</dbReference>